<keyword evidence="2" id="KW-1185">Reference proteome</keyword>
<evidence type="ECO:0000313" key="1">
    <source>
        <dbReference type="EMBL" id="GAA1655828.1"/>
    </source>
</evidence>
<comment type="caution">
    <text evidence="1">The sequence shown here is derived from an EMBL/GenBank/DDBJ whole genome shotgun (WGS) entry which is preliminary data.</text>
</comment>
<accession>A0ABN2FPI5</accession>
<sequence>MPGSWCPTAGRTSCPFTGPIEGRPDAANARTELGHLEGDLIIGAKNSQIAILVDRKSRYLTMVPLPSRHTATVIPAPQQAFTRMDVPAYAAP</sequence>
<name>A0ABN2FPI5_9ACTN</name>
<protein>
    <submittedName>
        <fullName evidence="1">Uncharacterized protein</fullName>
    </submittedName>
</protein>
<reference evidence="1 2" key="1">
    <citation type="journal article" date="2019" name="Int. J. Syst. Evol. Microbiol.">
        <title>The Global Catalogue of Microorganisms (GCM) 10K type strain sequencing project: providing services to taxonomists for standard genome sequencing and annotation.</title>
        <authorList>
            <consortium name="The Broad Institute Genomics Platform"/>
            <consortium name="The Broad Institute Genome Sequencing Center for Infectious Disease"/>
            <person name="Wu L."/>
            <person name="Ma J."/>
        </authorList>
    </citation>
    <scope>NUCLEOTIDE SEQUENCE [LARGE SCALE GENOMIC DNA]</scope>
    <source>
        <strain evidence="1 2">JCM 13929</strain>
    </source>
</reference>
<evidence type="ECO:0000313" key="2">
    <source>
        <dbReference type="Proteomes" id="UP001500064"/>
    </source>
</evidence>
<proteinExistence type="predicted"/>
<dbReference type="Proteomes" id="UP001500064">
    <property type="component" value="Unassembled WGS sequence"/>
</dbReference>
<gene>
    <name evidence="1" type="ORF">GCM10009733_061630</name>
</gene>
<organism evidence="1 2">
    <name type="scientific">Nonomuraea maheshkhaliensis</name>
    <dbReference type="NCBI Taxonomy" id="419590"/>
    <lineage>
        <taxon>Bacteria</taxon>
        <taxon>Bacillati</taxon>
        <taxon>Actinomycetota</taxon>
        <taxon>Actinomycetes</taxon>
        <taxon>Streptosporangiales</taxon>
        <taxon>Streptosporangiaceae</taxon>
        <taxon>Nonomuraea</taxon>
    </lineage>
</organism>
<dbReference type="EMBL" id="BAAAMU010000053">
    <property type="protein sequence ID" value="GAA1655828.1"/>
    <property type="molecule type" value="Genomic_DNA"/>
</dbReference>